<dbReference type="SMART" id="SM00530">
    <property type="entry name" value="HTH_XRE"/>
    <property type="match status" value="1"/>
</dbReference>
<feature type="compositionally biased region" description="Basic residues" evidence="1">
    <location>
        <begin position="166"/>
        <end position="175"/>
    </location>
</feature>
<dbReference type="Proteomes" id="UP000537592">
    <property type="component" value="Unassembled WGS sequence"/>
</dbReference>
<dbReference type="InterPro" id="IPR001387">
    <property type="entry name" value="Cro/C1-type_HTH"/>
</dbReference>
<dbReference type="GO" id="GO:0003677">
    <property type="term" value="F:DNA binding"/>
    <property type="evidence" value="ECO:0007669"/>
    <property type="project" value="InterPro"/>
</dbReference>
<dbReference type="SUPFAM" id="SSF47413">
    <property type="entry name" value="lambda repressor-like DNA-binding domains"/>
    <property type="match status" value="1"/>
</dbReference>
<dbReference type="EMBL" id="JACICC010000002">
    <property type="protein sequence ID" value="MBB3809244.1"/>
    <property type="molecule type" value="Genomic_DNA"/>
</dbReference>
<organism evidence="3 4">
    <name type="scientific">Pseudochelatococcus contaminans</name>
    <dbReference type="NCBI Taxonomy" id="1538103"/>
    <lineage>
        <taxon>Bacteria</taxon>
        <taxon>Pseudomonadati</taxon>
        <taxon>Pseudomonadota</taxon>
        <taxon>Alphaproteobacteria</taxon>
        <taxon>Hyphomicrobiales</taxon>
        <taxon>Chelatococcaceae</taxon>
        <taxon>Pseudochelatococcus</taxon>
    </lineage>
</organism>
<protein>
    <submittedName>
        <fullName evidence="3">Transcriptional regulator with XRE-family HTH domain</fullName>
    </submittedName>
</protein>
<gene>
    <name evidence="3" type="ORF">FHS81_001314</name>
</gene>
<evidence type="ECO:0000313" key="3">
    <source>
        <dbReference type="EMBL" id="MBB3809244.1"/>
    </source>
</evidence>
<feature type="compositionally biased region" description="Basic and acidic residues" evidence="1">
    <location>
        <begin position="146"/>
        <end position="165"/>
    </location>
</feature>
<feature type="domain" description="HTH cro/C1-type" evidence="2">
    <location>
        <begin position="22"/>
        <end position="77"/>
    </location>
</feature>
<dbReference type="AlphaFoldDB" id="A0A7W5Z3S6"/>
<sequence>MYTNQRQTNETKELRRLGGRWLKERRERAGLSQRQLAEILGVEYYTFISQIETGHGRIPPDRYAAWAEAIRVDLSDFVREILRYYDPVTFAILFDKSEDEDSTSQSSRQNATHDMTVLTKELQDLQEQVHELQRLLGKKTMELEQMRETLKHGGESSSERQDGRRLNAKGRRPNGRKIPVSAVAASLDT</sequence>
<evidence type="ECO:0000259" key="2">
    <source>
        <dbReference type="PROSITE" id="PS50943"/>
    </source>
</evidence>
<reference evidence="3 4" key="1">
    <citation type="submission" date="2020-08" db="EMBL/GenBank/DDBJ databases">
        <title>Genomic Encyclopedia of Type Strains, Phase IV (KMG-IV): sequencing the most valuable type-strain genomes for metagenomic binning, comparative biology and taxonomic classification.</title>
        <authorList>
            <person name="Goeker M."/>
        </authorList>
    </citation>
    <scope>NUCLEOTIDE SEQUENCE [LARGE SCALE GENOMIC DNA]</scope>
    <source>
        <strain evidence="3 4">DSM 28760</strain>
    </source>
</reference>
<evidence type="ECO:0000256" key="1">
    <source>
        <dbReference type="SAM" id="MobiDB-lite"/>
    </source>
</evidence>
<evidence type="ECO:0000313" key="4">
    <source>
        <dbReference type="Proteomes" id="UP000537592"/>
    </source>
</evidence>
<accession>A0A7W5Z3S6</accession>
<dbReference type="Pfam" id="PF01381">
    <property type="entry name" value="HTH_3"/>
    <property type="match status" value="1"/>
</dbReference>
<keyword evidence="4" id="KW-1185">Reference proteome</keyword>
<dbReference type="CDD" id="cd00093">
    <property type="entry name" value="HTH_XRE"/>
    <property type="match status" value="1"/>
</dbReference>
<dbReference type="Gene3D" id="1.10.260.40">
    <property type="entry name" value="lambda repressor-like DNA-binding domains"/>
    <property type="match status" value="1"/>
</dbReference>
<feature type="region of interest" description="Disordered" evidence="1">
    <location>
        <begin position="146"/>
        <end position="189"/>
    </location>
</feature>
<dbReference type="InterPro" id="IPR010982">
    <property type="entry name" value="Lambda_DNA-bd_dom_sf"/>
</dbReference>
<comment type="caution">
    <text evidence="3">The sequence shown here is derived from an EMBL/GenBank/DDBJ whole genome shotgun (WGS) entry which is preliminary data.</text>
</comment>
<dbReference type="RefSeq" id="WP_428982434.1">
    <property type="nucleotide sequence ID" value="NZ_JACICC010000002.1"/>
</dbReference>
<proteinExistence type="predicted"/>
<name>A0A7W5Z3S6_9HYPH</name>
<dbReference type="PROSITE" id="PS50943">
    <property type="entry name" value="HTH_CROC1"/>
    <property type="match status" value="1"/>
</dbReference>